<keyword evidence="2" id="KW-1185">Reference proteome</keyword>
<evidence type="ECO:0000313" key="2">
    <source>
        <dbReference type="Proteomes" id="UP000789901"/>
    </source>
</evidence>
<sequence>KTVSVLSQGHSYSIIVDLDETDSIIIKGKTYRKLMKKESQVEKSDELIHNVQTANTVVVDENEQQNEISNNKILLQIDELLENNEIENKIISNKEKQTENEMINEECIILDDNKAFSLLNNEDNILNKKFF</sequence>
<proteinExistence type="predicted"/>
<name>A0ABN7W4U8_GIGMA</name>
<comment type="caution">
    <text evidence="1">The sequence shown here is derived from an EMBL/GenBank/DDBJ whole genome shotgun (WGS) entry which is preliminary data.</text>
</comment>
<organism evidence="1 2">
    <name type="scientific">Gigaspora margarita</name>
    <dbReference type="NCBI Taxonomy" id="4874"/>
    <lineage>
        <taxon>Eukaryota</taxon>
        <taxon>Fungi</taxon>
        <taxon>Fungi incertae sedis</taxon>
        <taxon>Mucoromycota</taxon>
        <taxon>Glomeromycotina</taxon>
        <taxon>Glomeromycetes</taxon>
        <taxon>Diversisporales</taxon>
        <taxon>Gigasporaceae</taxon>
        <taxon>Gigaspora</taxon>
    </lineage>
</organism>
<evidence type="ECO:0000313" key="1">
    <source>
        <dbReference type="EMBL" id="CAG8816767.1"/>
    </source>
</evidence>
<dbReference type="EMBL" id="CAJVQB010031337">
    <property type="protein sequence ID" value="CAG8816767.1"/>
    <property type="molecule type" value="Genomic_DNA"/>
</dbReference>
<gene>
    <name evidence="1" type="ORF">GMARGA_LOCUS26633</name>
</gene>
<protein>
    <submittedName>
        <fullName evidence="1">7829_t:CDS:1</fullName>
    </submittedName>
</protein>
<reference evidence="1 2" key="1">
    <citation type="submission" date="2021-06" db="EMBL/GenBank/DDBJ databases">
        <authorList>
            <person name="Kallberg Y."/>
            <person name="Tangrot J."/>
            <person name="Rosling A."/>
        </authorList>
    </citation>
    <scope>NUCLEOTIDE SEQUENCE [LARGE SCALE GENOMIC DNA]</scope>
    <source>
        <strain evidence="1 2">120-4 pot B 10/14</strain>
    </source>
</reference>
<accession>A0ABN7W4U8</accession>
<feature type="non-terminal residue" evidence="1">
    <location>
        <position position="1"/>
    </location>
</feature>
<dbReference type="Proteomes" id="UP000789901">
    <property type="component" value="Unassembled WGS sequence"/>
</dbReference>